<dbReference type="Proteomes" id="UP000479190">
    <property type="component" value="Unassembled WGS sequence"/>
</dbReference>
<evidence type="ECO:0000313" key="2">
    <source>
        <dbReference type="Proteomes" id="UP000479190"/>
    </source>
</evidence>
<protein>
    <submittedName>
        <fullName evidence="1">Uncharacterized protein</fullName>
    </submittedName>
</protein>
<feature type="non-terminal residue" evidence="1">
    <location>
        <position position="100"/>
    </location>
</feature>
<reference evidence="1 2" key="1">
    <citation type="submission" date="2020-02" db="EMBL/GenBank/DDBJ databases">
        <authorList>
            <person name="Ferguson B K."/>
        </authorList>
    </citation>
    <scope>NUCLEOTIDE SEQUENCE [LARGE SCALE GENOMIC DNA]</scope>
</reference>
<evidence type="ECO:0000313" key="1">
    <source>
        <dbReference type="EMBL" id="CAB0030405.1"/>
    </source>
</evidence>
<accession>A0A6H5I3I2</accession>
<sequence>MPMVATSDKVIAPSKGSESFPLSLHCSVHFSSEYGCWTNVLNCDETAGASESSVQKKFLGKILVTQGLKVIFGSWYRTLEREGTNKWARIATSRSHRPTQ</sequence>
<proteinExistence type="predicted"/>
<keyword evidence="2" id="KW-1185">Reference proteome</keyword>
<organism evidence="1 2">
    <name type="scientific">Trichogramma brassicae</name>
    <dbReference type="NCBI Taxonomy" id="86971"/>
    <lineage>
        <taxon>Eukaryota</taxon>
        <taxon>Metazoa</taxon>
        <taxon>Ecdysozoa</taxon>
        <taxon>Arthropoda</taxon>
        <taxon>Hexapoda</taxon>
        <taxon>Insecta</taxon>
        <taxon>Pterygota</taxon>
        <taxon>Neoptera</taxon>
        <taxon>Endopterygota</taxon>
        <taxon>Hymenoptera</taxon>
        <taxon>Apocrita</taxon>
        <taxon>Proctotrupomorpha</taxon>
        <taxon>Chalcidoidea</taxon>
        <taxon>Trichogrammatidae</taxon>
        <taxon>Trichogramma</taxon>
    </lineage>
</organism>
<dbReference type="EMBL" id="CADCXV010000475">
    <property type="protein sequence ID" value="CAB0030405.1"/>
    <property type="molecule type" value="Genomic_DNA"/>
</dbReference>
<name>A0A6H5I3I2_9HYME</name>
<dbReference type="AlphaFoldDB" id="A0A6H5I3I2"/>
<gene>
    <name evidence="1" type="ORF">TBRA_LOCUS2407</name>
</gene>